<dbReference type="AlphaFoldDB" id="A0A8J8FH67"/>
<evidence type="ECO:0000313" key="2">
    <source>
        <dbReference type="Proteomes" id="UP000598971"/>
    </source>
</evidence>
<name>A0A8J8FH67_9BACT</name>
<organism evidence="1 2">
    <name type="scientific">Limnovirga soli</name>
    <dbReference type="NCBI Taxonomy" id="2656915"/>
    <lineage>
        <taxon>Bacteria</taxon>
        <taxon>Pseudomonadati</taxon>
        <taxon>Bacteroidota</taxon>
        <taxon>Chitinophagia</taxon>
        <taxon>Chitinophagales</taxon>
        <taxon>Chitinophagaceae</taxon>
        <taxon>Limnovirga</taxon>
    </lineage>
</organism>
<dbReference type="Proteomes" id="UP000598971">
    <property type="component" value="Unassembled WGS sequence"/>
</dbReference>
<accession>A0A8J8FH67</accession>
<reference evidence="1" key="1">
    <citation type="submission" date="2019-10" db="EMBL/GenBank/DDBJ databases">
        <title>Draft genome sequence of Panacibacter sp. KCS-6.</title>
        <authorList>
            <person name="Yim K.J."/>
        </authorList>
    </citation>
    <scope>NUCLEOTIDE SEQUENCE</scope>
    <source>
        <strain evidence="1">KCS-6</strain>
    </source>
</reference>
<comment type="caution">
    <text evidence="1">The sequence shown here is derived from an EMBL/GenBank/DDBJ whole genome shotgun (WGS) entry which is preliminary data.</text>
</comment>
<proteinExistence type="predicted"/>
<evidence type="ECO:0000313" key="1">
    <source>
        <dbReference type="EMBL" id="NNV55786.1"/>
    </source>
</evidence>
<protein>
    <submittedName>
        <fullName evidence="1">Uncharacterized protein</fullName>
    </submittedName>
</protein>
<keyword evidence="2" id="KW-1185">Reference proteome</keyword>
<sequence>MKMTLPLGVLLVCVSCNMHQPPPDKNAIPEALQPNNQSSGELIFSKRSDGNIINALYDEEVKKSASLSALEKQISDTRRIKRDTLALYTDFFAKNDDYYSTAKWMDSTITDSLLKQKIKLLLQKSKQAFEQHSNDLSVLMEDLDAKENTLTDLHTVLKLIVTLPLIEKYQQQNKPAQQPLVMLQHNYTNTIKAIDSITSK</sequence>
<dbReference type="EMBL" id="WHPF01000006">
    <property type="protein sequence ID" value="NNV55786.1"/>
    <property type="molecule type" value="Genomic_DNA"/>
</dbReference>
<dbReference type="RefSeq" id="WP_171607716.1">
    <property type="nucleotide sequence ID" value="NZ_WHPF01000006.1"/>
</dbReference>
<gene>
    <name evidence="1" type="ORF">GD597_09970</name>
</gene>